<name>A0AAV8W0F7_9CUCU</name>
<feature type="domain" description="C2H2-type" evidence="9">
    <location>
        <begin position="296"/>
        <end position="324"/>
    </location>
</feature>
<proteinExistence type="predicted"/>
<dbReference type="FunFam" id="3.30.160.60:FF:000100">
    <property type="entry name" value="Zinc finger 45-like"/>
    <property type="match status" value="1"/>
</dbReference>
<organism evidence="11 12">
    <name type="scientific">Exocentrus adspersus</name>
    <dbReference type="NCBI Taxonomy" id="1586481"/>
    <lineage>
        <taxon>Eukaryota</taxon>
        <taxon>Metazoa</taxon>
        <taxon>Ecdysozoa</taxon>
        <taxon>Arthropoda</taxon>
        <taxon>Hexapoda</taxon>
        <taxon>Insecta</taxon>
        <taxon>Pterygota</taxon>
        <taxon>Neoptera</taxon>
        <taxon>Endopterygota</taxon>
        <taxon>Coleoptera</taxon>
        <taxon>Polyphaga</taxon>
        <taxon>Cucujiformia</taxon>
        <taxon>Chrysomeloidea</taxon>
        <taxon>Cerambycidae</taxon>
        <taxon>Lamiinae</taxon>
        <taxon>Acanthocinini</taxon>
        <taxon>Exocentrus</taxon>
    </lineage>
</organism>
<dbReference type="EMBL" id="JANEYG010000019">
    <property type="protein sequence ID" value="KAJ8919346.1"/>
    <property type="molecule type" value="Genomic_DNA"/>
</dbReference>
<feature type="domain" description="C2H2-type" evidence="9">
    <location>
        <begin position="325"/>
        <end position="352"/>
    </location>
</feature>
<evidence type="ECO:0000256" key="7">
    <source>
        <dbReference type="PROSITE-ProRule" id="PRU00042"/>
    </source>
</evidence>
<evidence type="ECO:0000313" key="12">
    <source>
        <dbReference type="Proteomes" id="UP001159042"/>
    </source>
</evidence>
<dbReference type="PANTHER" id="PTHR24394:SF29">
    <property type="entry name" value="MYONEURIN"/>
    <property type="match status" value="1"/>
</dbReference>
<dbReference type="GO" id="GO:0003677">
    <property type="term" value="F:DNA binding"/>
    <property type="evidence" value="ECO:0007669"/>
    <property type="project" value="UniProtKB-KW"/>
</dbReference>
<feature type="domain" description="C2H2-type" evidence="9">
    <location>
        <begin position="353"/>
        <end position="380"/>
    </location>
</feature>
<feature type="domain" description="C2H2-type" evidence="9">
    <location>
        <begin position="267"/>
        <end position="295"/>
    </location>
</feature>
<dbReference type="PROSITE" id="PS51915">
    <property type="entry name" value="ZAD"/>
    <property type="match status" value="1"/>
</dbReference>
<dbReference type="SUPFAM" id="SSF57716">
    <property type="entry name" value="Glucocorticoid receptor-like (DNA-binding domain)"/>
    <property type="match status" value="1"/>
</dbReference>
<keyword evidence="12" id="KW-1185">Reference proteome</keyword>
<evidence type="ECO:0000259" key="10">
    <source>
        <dbReference type="PROSITE" id="PS51915"/>
    </source>
</evidence>
<dbReference type="InterPro" id="IPR013087">
    <property type="entry name" value="Znf_C2H2_type"/>
</dbReference>
<dbReference type="Gene3D" id="3.30.160.60">
    <property type="entry name" value="Classic Zinc Finger"/>
    <property type="match status" value="4"/>
</dbReference>
<keyword evidence="5 8" id="KW-0862">Zinc</keyword>
<feature type="binding site" evidence="8">
    <location>
        <position position="7"/>
    </location>
    <ligand>
        <name>Zn(2+)</name>
        <dbReference type="ChEBI" id="CHEBI:29105"/>
    </ligand>
</feature>
<evidence type="ECO:0000259" key="9">
    <source>
        <dbReference type="PROSITE" id="PS50157"/>
    </source>
</evidence>
<dbReference type="PROSITE" id="PS00028">
    <property type="entry name" value="ZINC_FINGER_C2H2_1"/>
    <property type="match status" value="5"/>
</dbReference>
<dbReference type="InterPro" id="IPR012934">
    <property type="entry name" value="Znf_AD"/>
</dbReference>
<dbReference type="GO" id="GO:0008270">
    <property type="term" value="F:zinc ion binding"/>
    <property type="evidence" value="ECO:0007669"/>
    <property type="project" value="UniProtKB-UniRule"/>
</dbReference>
<accession>A0AAV8W0F7</accession>
<keyword evidence="4 7" id="KW-0863">Zinc-finger</keyword>
<keyword evidence="3" id="KW-0677">Repeat</keyword>
<evidence type="ECO:0000256" key="4">
    <source>
        <dbReference type="ARBA" id="ARBA00022771"/>
    </source>
</evidence>
<feature type="binding site" evidence="8">
    <location>
        <position position="10"/>
    </location>
    <ligand>
        <name>Zn(2+)</name>
        <dbReference type="ChEBI" id="CHEBI:29105"/>
    </ligand>
</feature>
<dbReference type="SUPFAM" id="SSF57667">
    <property type="entry name" value="beta-beta-alpha zinc fingers"/>
    <property type="match status" value="2"/>
</dbReference>
<evidence type="ECO:0000256" key="6">
    <source>
        <dbReference type="ARBA" id="ARBA00023242"/>
    </source>
</evidence>
<dbReference type="FunFam" id="3.30.160.60:FF:000446">
    <property type="entry name" value="Zinc finger protein"/>
    <property type="match status" value="1"/>
</dbReference>
<dbReference type="InterPro" id="IPR036236">
    <property type="entry name" value="Znf_C2H2_sf"/>
</dbReference>
<evidence type="ECO:0000256" key="1">
    <source>
        <dbReference type="ARBA" id="ARBA00004123"/>
    </source>
</evidence>
<evidence type="ECO:0000256" key="3">
    <source>
        <dbReference type="ARBA" id="ARBA00022737"/>
    </source>
</evidence>
<keyword evidence="2 8" id="KW-0479">Metal-binding</keyword>
<dbReference type="Proteomes" id="UP001159042">
    <property type="component" value="Unassembled WGS sequence"/>
</dbReference>
<dbReference type="PROSITE" id="PS50157">
    <property type="entry name" value="ZINC_FINGER_C2H2_2"/>
    <property type="match status" value="4"/>
</dbReference>
<evidence type="ECO:0000256" key="2">
    <source>
        <dbReference type="ARBA" id="ARBA00022723"/>
    </source>
</evidence>
<comment type="subcellular location">
    <subcellularLocation>
        <location evidence="1">Nucleus</location>
    </subcellularLocation>
</comment>
<feature type="binding site" evidence="8">
    <location>
        <position position="47"/>
    </location>
    <ligand>
        <name>Zn(2+)</name>
        <dbReference type="ChEBI" id="CHEBI:29105"/>
    </ligand>
</feature>
<feature type="domain" description="ZAD" evidence="10">
    <location>
        <begin position="5"/>
        <end position="74"/>
    </location>
</feature>
<comment type="caution">
    <text evidence="11">The sequence shown here is derived from an EMBL/GenBank/DDBJ whole genome shotgun (WGS) entry which is preliminary data.</text>
</comment>
<gene>
    <name evidence="11" type="ORF">NQ315_003930</name>
</gene>
<evidence type="ECO:0000256" key="8">
    <source>
        <dbReference type="PROSITE-ProRule" id="PRU01263"/>
    </source>
</evidence>
<dbReference type="GO" id="GO:0000981">
    <property type="term" value="F:DNA-binding transcription factor activity, RNA polymerase II-specific"/>
    <property type="evidence" value="ECO:0007669"/>
    <property type="project" value="TreeGrafter"/>
</dbReference>
<feature type="binding site" evidence="8">
    <location>
        <position position="50"/>
    </location>
    <ligand>
        <name>Zn(2+)</name>
        <dbReference type="ChEBI" id="CHEBI:29105"/>
    </ligand>
</feature>
<dbReference type="SMART" id="SM00355">
    <property type="entry name" value="ZnF_C2H2"/>
    <property type="match status" value="7"/>
</dbReference>
<keyword evidence="6" id="KW-0539">Nucleus</keyword>
<dbReference type="Pfam" id="PF00096">
    <property type="entry name" value="zf-C2H2"/>
    <property type="match status" value="2"/>
</dbReference>
<reference evidence="11 12" key="1">
    <citation type="journal article" date="2023" name="Insect Mol. Biol.">
        <title>Genome sequencing provides insights into the evolution of gene families encoding plant cell wall-degrading enzymes in longhorned beetles.</title>
        <authorList>
            <person name="Shin N.R."/>
            <person name="Okamura Y."/>
            <person name="Kirsch R."/>
            <person name="Pauchet Y."/>
        </authorList>
    </citation>
    <scope>NUCLEOTIDE SEQUENCE [LARGE SCALE GENOMIC DNA]</scope>
    <source>
        <strain evidence="11">EAD_L_NR</strain>
    </source>
</reference>
<evidence type="ECO:0000256" key="5">
    <source>
        <dbReference type="ARBA" id="ARBA00022833"/>
    </source>
</evidence>
<dbReference type="Pfam" id="PF13894">
    <property type="entry name" value="zf-C2H2_4"/>
    <property type="match status" value="1"/>
</dbReference>
<dbReference type="PANTHER" id="PTHR24394">
    <property type="entry name" value="ZINC FINGER PROTEIN"/>
    <property type="match status" value="1"/>
</dbReference>
<evidence type="ECO:0000313" key="11">
    <source>
        <dbReference type="EMBL" id="KAJ8919346.1"/>
    </source>
</evidence>
<sequence length="398" mass="46372">MGENITCRLCLDVVPRGYTLKENIQNLIKILTSVDVSVNNDLPKLSCSKCIFNLCFVENTRNLIIKSEEKLQSVISRNGNLHELMQIESLSQSKGELCNVTHNPSYHHAAVKEERFNPGLTEINAFMSDEIPTDHCEVNLWEDRTLDVQKSDDKFKAEIDNTEDAFDDMDITKIIFKKNNVTPYVYHCTLCNVDFQGNKMYIRHKGKHIKRTCEICGVTTRADNFGKHMTKHKLEQQICDVCGSIHKSLEGLRTHLFHFHNEKKKPYTCAECGESFKYSHRLTYHKRKVHTGFKPHQCDSCGKRFFVLGTMKKHVKLIHLKLREYHCKYCQKDYSSRYALKVHIRQHTDETPYVCELCSEGFRQLVSLKTHMVKHEKDLRRKEDNLFVGGKNVLKKDK</sequence>
<protein>
    <submittedName>
        <fullName evidence="11">Uncharacterized protein</fullName>
    </submittedName>
</protein>
<dbReference type="GO" id="GO:0005634">
    <property type="term" value="C:nucleus"/>
    <property type="evidence" value="ECO:0007669"/>
    <property type="project" value="UniProtKB-SubCell"/>
</dbReference>
<dbReference type="AlphaFoldDB" id="A0AAV8W0F7"/>